<evidence type="ECO:0000256" key="2">
    <source>
        <dbReference type="ARBA" id="ARBA00007482"/>
    </source>
</evidence>
<dbReference type="OrthoDB" id="5292471at2"/>
<dbReference type="Proteomes" id="UP000193017">
    <property type="component" value="Chromosome"/>
</dbReference>
<evidence type="ECO:0000256" key="5">
    <source>
        <dbReference type="ARBA" id="ARBA00022723"/>
    </source>
</evidence>
<dbReference type="PANTHER" id="PTHR11839:SF5">
    <property type="entry name" value="ADP-RIBOSE PYROPHOSPHATASE"/>
    <property type="match status" value="1"/>
</dbReference>
<dbReference type="EC" id="3.6.1.13" evidence="3"/>
<accession>A0A1W6D0E3</accession>
<proteinExistence type="inferred from homology"/>
<dbReference type="NCBIfam" id="TIGR00052">
    <property type="entry name" value="nudix-type nucleoside diphosphatase, YffH/AdpP family"/>
    <property type="match status" value="1"/>
</dbReference>
<evidence type="ECO:0000256" key="10">
    <source>
        <dbReference type="ARBA" id="ARBA00030308"/>
    </source>
</evidence>
<dbReference type="GO" id="GO:0047631">
    <property type="term" value="F:ADP-ribose diphosphatase activity"/>
    <property type="evidence" value="ECO:0007669"/>
    <property type="project" value="UniProtKB-EC"/>
</dbReference>
<feature type="short sequence motif" description="Nudix box" evidence="14">
    <location>
        <begin position="229"/>
        <end position="251"/>
    </location>
</feature>
<evidence type="ECO:0000256" key="6">
    <source>
        <dbReference type="ARBA" id="ARBA00022801"/>
    </source>
</evidence>
<evidence type="ECO:0000256" key="14">
    <source>
        <dbReference type="PIRSR" id="PIRSR604385-3"/>
    </source>
</evidence>
<comment type="catalytic activity">
    <reaction evidence="12">
        <text>ADP-D-ribose + H2O = D-ribose 5-phosphate + AMP + 2 H(+)</text>
        <dbReference type="Rhea" id="RHEA:10412"/>
        <dbReference type="ChEBI" id="CHEBI:15377"/>
        <dbReference type="ChEBI" id="CHEBI:15378"/>
        <dbReference type="ChEBI" id="CHEBI:57967"/>
        <dbReference type="ChEBI" id="CHEBI:78346"/>
        <dbReference type="ChEBI" id="CHEBI:456215"/>
        <dbReference type="EC" id="3.6.1.13"/>
    </reaction>
</comment>
<keyword evidence="7 13" id="KW-0460">Magnesium</keyword>
<dbReference type="STRING" id="1945662.B0A89_00325"/>
<protein>
    <recommendedName>
        <fullName evidence="4">ADP-ribose pyrophosphatase</fullName>
        <ecNumber evidence="3">3.6.1.13</ecNumber>
    </recommendedName>
    <alternativeName>
        <fullName evidence="9">ADP-ribose diphosphatase</fullName>
    </alternativeName>
    <alternativeName>
        <fullName evidence="11">ADP-ribose phosphohydrolase</fullName>
    </alternativeName>
    <alternativeName>
        <fullName evidence="10">Adenosine diphosphoribose pyrophosphatase</fullName>
    </alternativeName>
</protein>
<dbReference type="InterPro" id="IPR004385">
    <property type="entry name" value="NDP_pyrophosphatase"/>
</dbReference>
<dbReference type="GO" id="GO:0005829">
    <property type="term" value="C:cytosol"/>
    <property type="evidence" value="ECO:0007669"/>
    <property type="project" value="TreeGrafter"/>
</dbReference>
<evidence type="ECO:0000256" key="9">
    <source>
        <dbReference type="ARBA" id="ARBA00030162"/>
    </source>
</evidence>
<dbReference type="InterPro" id="IPR000086">
    <property type="entry name" value="NUDIX_hydrolase_dom"/>
</dbReference>
<dbReference type="PANTHER" id="PTHR11839">
    <property type="entry name" value="UDP/ADP-SUGAR PYROPHOSPHATASE"/>
    <property type="match status" value="1"/>
</dbReference>
<dbReference type="GO" id="GO:0019693">
    <property type="term" value="P:ribose phosphate metabolic process"/>
    <property type="evidence" value="ECO:0007669"/>
    <property type="project" value="TreeGrafter"/>
</dbReference>
<dbReference type="PROSITE" id="PS51462">
    <property type="entry name" value="NUDIX"/>
    <property type="match status" value="1"/>
</dbReference>
<dbReference type="Gene3D" id="3.90.79.10">
    <property type="entry name" value="Nucleoside Triphosphate Pyrophosphohydrolase"/>
    <property type="match status" value="1"/>
</dbReference>
<evidence type="ECO:0000256" key="8">
    <source>
        <dbReference type="ARBA" id="ARBA00025164"/>
    </source>
</evidence>
<dbReference type="AlphaFoldDB" id="A0A1W6D0E3"/>
<dbReference type="KEGG" id="pcon:B0A89_00325"/>
<comment type="similarity">
    <text evidence="2">Belongs to the Nudix hydrolase family. NudF subfamily.</text>
</comment>
<gene>
    <name evidence="16" type="ORF">B0A89_00325</name>
</gene>
<keyword evidence="6" id="KW-0378">Hydrolase</keyword>
<evidence type="ECO:0000256" key="11">
    <source>
        <dbReference type="ARBA" id="ARBA00033056"/>
    </source>
</evidence>
<dbReference type="SUPFAM" id="SSF55811">
    <property type="entry name" value="Nudix"/>
    <property type="match status" value="1"/>
</dbReference>
<feature type="binding site" evidence="13">
    <location>
        <position position="244"/>
    </location>
    <ligand>
        <name>Mg(2+)</name>
        <dbReference type="ChEBI" id="CHEBI:18420"/>
        <label>1</label>
    </ligand>
</feature>
<dbReference type="InterPro" id="IPR015797">
    <property type="entry name" value="NUDIX_hydrolase-like_dom_sf"/>
</dbReference>
<evidence type="ECO:0000313" key="16">
    <source>
        <dbReference type="EMBL" id="ARJ70591.1"/>
    </source>
</evidence>
<evidence type="ECO:0000259" key="15">
    <source>
        <dbReference type="PROSITE" id="PS51462"/>
    </source>
</evidence>
<dbReference type="GO" id="GO:0006753">
    <property type="term" value="P:nucleoside phosphate metabolic process"/>
    <property type="evidence" value="ECO:0007669"/>
    <property type="project" value="TreeGrafter"/>
</dbReference>
<evidence type="ECO:0000256" key="4">
    <source>
        <dbReference type="ARBA" id="ARBA00013297"/>
    </source>
</evidence>
<evidence type="ECO:0000256" key="3">
    <source>
        <dbReference type="ARBA" id="ARBA00012453"/>
    </source>
</evidence>
<feature type="binding site" evidence="13">
    <location>
        <position position="248"/>
    </location>
    <ligand>
        <name>Mg(2+)</name>
        <dbReference type="ChEBI" id="CHEBI:18420"/>
        <label>1</label>
    </ligand>
</feature>
<keyword evidence="5 13" id="KW-0479">Metal-binding</keyword>
<dbReference type="InterPro" id="IPR020084">
    <property type="entry name" value="NUDIX_hydrolase_CS"/>
</dbReference>
<dbReference type="Pfam" id="PF00293">
    <property type="entry name" value="NUDIX"/>
    <property type="match status" value="1"/>
</dbReference>
<evidence type="ECO:0000256" key="13">
    <source>
        <dbReference type="PIRSR" id="PIRSR604385-2"/>
    </source>
</evidence>
<name>A0A1W6D0E3_9RHOB</name>
<dbReference type="EMBL" id="CP020612">
    <property type="protein sequence ID" value="ARJ70591.1"/>
    <property type="molecule type" value="Genomic_DNA"/>
</dbReference>
<feature type="domain" description="Nudix hydrolase" evidence="15">
    <location>
        <begin position="186"/>
        <end position="326"/>
    </location>
</feature>
<dbReference type="GO" id="GO:0019144">
    <property type="term" value="F:ADP-sugar diphosphatase activity"/>
    <property type="evidence" value="ECO:0007669"/>
    <property type="project" value="TreeGrafter"/>
</dbReference>
<organism evidence="16 17">
    <name type="scientific">Paracoccus contaminans</name>
    <dbReference type="NCBI Taxonomy" id="1945662"/>
    <lineage>
        <taxon>Bacteria</taxon>
        <taxon>Pseudomonadati</taxon>
        <taxon>Pseudomonadota</taxon>
        <taxon>Alphaproteobacteria</taxon>
        <taxon>Rhodobacterales</taxon>
        <taxon>Paracoccaceae</taxon>
        <taxon>Paracoccus</taxon>
    </lineage>
</organism>
<reference evidence="16 17" key="1">
    <citation type="submission" date="2017-03" db="EMBL/GenBank/DDBJ databases">
        <title>Genome sequence of Paracoccus contaminans isolated from a water microcosm.</title>
        <authorList>
            <person name="Aurass P."/>
            <person name="Karste S."/>
            <person name="Trost E."/>
            <person name="Glaeser S.P."/>
            <person name="Kaempfer P."/>
            <person name="Flieger A."/>
        </authorList>
    </citation>
    <scope>NUCLEOTIDE SEQUENCE [LARGE SCALE GENOMIC DNA]</scope>
    <source>
        <strain evidence="17">RKI 16-01929T\LMG 29738T\CCM 8701T\CIP 111112T</strain>
    </source>
</reference>
<evidence type="ECO:0000256" key="1">
    <source>
        <dbReference type="ARBA" id="ARBA00001946"/>
    </source>
</evidence>
<sequence>MLAEPAVMKALGLNAAGAAADDGTGLGAQSCSPSLKGGAPGGCGPLVPVLPNQALRRYAEVMELVPVPGPHGPVLGLNPSGAPSPPHDAADPALAAAIARAIAASTQPVALIRKRLPLIAGWVASQRRAEDERGLPLPPGPADPDRLRIEERREPYAAYFSVHELRLRHRLHRGGWSAPVERAVFVSGDAVVVLPWDPVRDRVLLVDQLRAGPAARGDAQPWVHEPIAGRIDAGESPETTARREAEEEAGITLGRLIPVPAHYPSPGIMAEYVYSFVGIADLPDGIATVSGLDSEGEDIRGTLLAREELTRMTLDGRIVSGPLMILALWLDRMAPRLQAGKG</sequence>
<feature type="binding site" evidence="13">
    <location>
        <position position="228"/>
    </location>
    <ligand>
        <name>Mg(2+)</name>
        <dbReference type="ChEBI" id="CHEBI:18420"/>
        <label>1</label>
    </ligand>
</feature>
<comment type="cofactor">
    <cofactor evidence="1 13">
        <name>Mg(2+)</name>
        <dbReference type="ChEBI" id="CHEBI:18420"/>
    </cofactor>
</comment>
<dbReference type="PROSITE" id="PS00893">
    <property type="entry name" value="NUDIX_BOX"/>
    <property type="match status" value="1"/>
</dbReference>
<evidence type="ECO:0000313" key="17">
    <source>
        <dbReference type="Proteomes" id="UP000193017"/>
    </source>
</evidence>
<keyword evidence="17" id="KW-1185">Reference proteome</keyword>
<evidence type="ECO:0000256" key="12">
    <source>
        <dbReference type="ARBA" id="ARBA00049546"/>
    </source>
</evidence>
<dbReference type="CDD" id="cd24155">
    <property type="entry name" value="NUDIX_ADPRase"/>
    <property type="match status" value="1"/>
</dbReference>
<comment type="function">
    <text evidence="8">Acts on ADP-mannose and ADP-glucose as well as ADP-ribose. Prevents glycogen biosynthesis. The reaction catalyzed by this enzyme is a limiting step of the gluconeogenic process.</text>
</comment>
<feature type="binding site" evidence="13">
    <location>
        <position position="297"/>
    </location>
    <ligand>
        <name>Mg(2+)</name>
        <dbReference type="ChEBI" id="CHEBI:18420"/>
        <label>1</label>
    </ligand>
</feature>
<evidence type="ECO:0000256" key="7">
    <source>
        <dbReference type="ARBA" id="ARBA00022842"/>
    </source>
</evidence>
<dbReference type="GO" id="GO:0046872">
    <property type="term" value="F:metal ion binding"/>
    <property type="evidence" value="ECO:0007669"/>
    <property type="project" value="UniProtKB-KW"/>
</dbReference>